<sequence length="124" mass="13533">MGGIIESAAIYTTWTIFYFAAYCTESNIQFLVIDSWPAISGISAMFINVRVGLGWAAKLASTNPSSVNSQRGRENGRLDGAYKMRPLTVNITRVTDKDDGEVAFEDIDYAETNGTHGDGKTIEV</sequence>
<dbReference type="AlphaFoldDB" id="A0A0C9VUL5"/>
<dbReference type="EMBL" id="KN837133">
    <property type="protein sequence ID" value="KIJ41951.1"/>
    <property type="molecule type" value="Genomic_DNA"/>
</dbReference>
<gene>
    <name evidence="1" type="ORF">M422DRAFT_254974</name>
</gene>
<name>A0A0C9VUL5_SPHS4</name>
<dbReference type="Proteomes" id="UP000054279">
    <property type="component" value="Unassembled WGS sequence"/>
</dbReference>
<evidence type="ECO:0000313" key="1">
    <source>
        <dbReference type="EMBL" id="KIJ41951.1"/>
    </source>
</evidence>
<reference evidence="1 2" key="1">
    <citation type="submission" date="2014-06" db="EMBL/GenBank/DDBJ databases">
        <title>Evolutionary Origins and Diversification of the Mycorrhizal Mutualists.</title>
        <authorList>
            <consortium name="DOE Joint Genome Institute"/>
            <consortium name="Mycorrhizal Genomics Consortium"/>
            <person name="Kohler A."/>
            <person name="Kuo A."/>
            <person name="Nagy L.G."/>
            <person name="Floudas D."/>
            <person name="Copeland A."/>
            <person name="Barry K.W."/>
            <person name="Cichocki N."/>
            <person name="Veneault-Fourrey C."/>
            <person name="LaButti K."/>
            <person name="Lindquist E.A."/>
            <person name="Lipzen A."/>
            <person name="Lundell T."/>
            <person name="Morin E."/>
            <person name="Murat C."/>
            <person name="Riley R."/>
            <person name="Ohm R."/>
            <person name="Sun H."/>
            <person name="Tunlid A."/>
            <person name="Henrissat B."/>
            <person name="Grigoriev I.V."/>
            <person name="Hibbett D.S."/>
            <person name="Martin F."/>
        </authorList>
    </citation>
    <scope>NUCLEOTIDE SEQUENCE [LARGE SCALE GENOMIC DNA]</scope>
    <source>
        <strain evidence="1 2">SS14</strain>
    </source>
</reference>
<dbReference type="HOGENOM" id="CLU_2005385_0_0_1"/>
<evidence type="ECO:0000313" key="2">
    <source>
        <dbReference type="Proteomes" id="UP000054279"/>
    </source>
</evidence>
<protein>
    <submittedName>
        <fullName evidence="1">Uncharacterized protein</fullName>
    </submittedName>
</protein>
<accession>A0A0C9VUL5</accession>
<keyword evidence="2" id="KW-1185">Reference proteome</keyword>
<organism evidence="1 2">
    <name type="scientific">Sphaerobolus stellatus (strain SS14)</name>
    <dbReference type="NCBI Taxonomy" id="990650"/>
    <lineage>
        <taxon>Eukaryota</taxon>
        <taxon>Fungi</taxon>
        <taxon>Dikarya</taxon>
        <taxon>Basidiomycota</taxon>
        <taxon>Agaricomycotina</taxon>
        <taxon>Agaricomycetes</taxon>
        <taxon>Phallomycetidae</taxon>
        <taxon>Geastrales</taxon>
        <taxon>Sphaerobolaceae</taxon>
        <taxon>Sphaerobolus</taxon>
    </lineage>
</organism>
<dbReference type="OrthoDB" id="3250682at2759"/>
<proteinExistence type="predicted"/>